<sequence length="205" mass="22566">MDILEYNGGTCVAMLGKDCVAIASDLRLGKGGLMVTNDFSKIIPVTEKIYMGLSGLATDIVTLSRLIRYNVNLYKLQEERVIEPKTLANLLSTVLYKKRFATYFVMPILAGLDSKTGRPFICGLDNIGCLDIAKDFVISGTASEQLYGICECLWEPGLEPDDLFETISQALLNAQDRDALSGMGCVVYVITKDKVIKSYLKGRQD</sequence>
<keyword evidence="3 5" id="KW-0539">Nucleus</keyword>
<dbReference type="CDD" id="cd03759">
    <property type="entry name" value="proteasome_beta_type_3"/>
    <property type="match status" value="1"/>
</dbReference>
<keyword evidence="7" id="KW-1185">Reference proteome</keyword>
<dbReference type="Proteomes" id="UP000053447">
    <property type="component" value="Unassembled WGS sequence"/>
</dbReference>
<name>A0A0W4ZUT3_PNEJ7</name>
<dbReference type="InterPro" id="IPR016050">
    <property type="entry name" value="Proteasome_bsu_CS"/>
</dbReference>
<evidence type="ECO:0000256" key="3">
    <source>
        <dbReference type="ARBA" id="ARBA00023242"/>
    </source>
</evidence>
<comment type="similarity">
    <text evidence="5">Belongs to the peptidase T1B family.</text>
</comment>
<dbReference type="GO" id="GO:0005634">
    <property type="term" value="C:nucleus"/>
    <property type="evidence" value="ECO:0007669"/>
    <property type="project" value="UniProtKB-SubCell"/>
</dbReference>
<proteinExistence type="inferred from homology"/>
<dbReference type="GO" id="GO:0005737">
    <property type="term" value="C:cytoplasm"/>
    <property type="evidence" value="ECO:0007669"/>
    <property type="project" value="UniProtKB-SubCell"/>
</dbReference>
<dbReference type="OrthoDB" id="204949at2759"/>
<keyword evidence="1 5" id="KW-0963">Cytoplasm</keyword>
<dbReference type="InterPro" id="IPR023333">
    <property type="entry name" value="Proteasome_suB-type"/>
</dbReference>
<evidence type="ECO:0000313" key="6">
    <source>
        <dbReference type="EMBL" id="KTW32138.1"/>
    </source>
</evidence>
<dbReference type="PROSITE" id="PS00854">
    <property type="entry name" value="PROTEASOME_BETA_1"/>
    <property type="match status" value="1"/>
</dbReference>
<dbReference type="eggNOG" id="KOG0180">
    <property type="taxonomic scope" value="Eukaryota"/>
</dbReference>
<dbReference type="SUPFAM" id="SSF56235">
    <property type="entry name" value="N-terminal nucleophile aminohydrolases (Ntn hydrolases)"/>
    <property type="match status" value="1"/>
</dbReference>
<evidence type="ECO:0000256" key="1">
    <source>
        <dbReference type="ARBA" id="ARBA00022490"/>
    </source>
</evidence>
<dbReference type="PANTHER" id="PTHR32194">
    <property type="entry name" value="METALLOPROTEASE TLDD"/>
    <property type="match status" value="1"/>
</dbReference>
<comment type="function">
    <text evidence="5">Component of the proteasome, a multicatalytic proteinase complex which is characterized by its ability to cleave peptides with Arg, Phe, Tyr, Leu, and Glu adjacent to the leaving group at neutral or slightly basic pH. The proteasome has an ATP-dependent proteolytic activity.</text>
</comment>
<dbReference type="GO" id="GO:0043161">
    <property type="term" value="P:proteasome-mediated ubiquitin-dependent protein catabolic process"/>
    <property type="evidence" value="ECO:0007669"/>
    <property type="project" value="EnsemblFungi"/>
</dbReference>
<protein>
    <recommendedName>
        <fullName evidence="5">Proteasome subunit beta</fullName>
    </recommendedName>
</protein>
<keyword evidence="2 5" id="KW-0647">Proteasome</keyword>
<evidence type="ECO:0000313" key="7">
    <source>
        <dbReference type="Proteomes" id="UP000053447"/>
    </source>
</evidence>
<dbReference type="VEuPathDB" id="FungiDB:T551_00820"/>
<dbReference type="InterPro" id="IPR001353">
    <property type="entry name" value="Proteasome_sua/b"/>
</dbReference>
<dbReference type="InterPro" id="IPR033811">
    <property type="entry name" value="Proteasome_beta_3"/>
</dbReference>
<comment type="caution">
    <text evidence="6">The sequence shown here is derived from an EMBL/GenBank/DDBJ whole genome shotgun (WGS) entry which is preliminary data.</text>
</comment>
<dbReference type="InterPro" id="IPR029055">
    <property type="entry name" value="Ntn_hydrolases_N"/>
</dbReference>
<dbReference type="EMBL" id="LFWA01000003">
    <property type="protein sequence ID" value="KTW32138.1"/>
    <property type="molecule type" value="Genomic_DNA"/>
</dbReference>
<accession>A0A0W4ZUT3</accession>
<evidence type="ECO:0000256" key="4">
    <source>
        <dbReference type="ARBA" id="ARBA00026071"/>
    </source>
</evidence>
<organism evidence="6 7">
    <name type="scientific">Pneumocystis jirovecii (strain RU7)</name>
    <name type="common">Human pneumocystis pneumonia agent</name>
    <dbReference type="NCBI Taxonomy" id="1408657"/>
    <lineage>
        <taxon>Eukaryota</taxon>
        <taxon>Fungi</taxon>
        <taxon>Dikarya</taxon>
        <taxon>Ascomycota</taxon>
        <taxon>Taphrinomycotina</taxon>
        <taxon>Pneumocystomycetes</taxon>
        <taxon>Pneumocystaceae</taxon>
        <taxon>Pneumocystis</taxon>
    </lineage>
</organism>
<comment type="subunit">
    <text evidence="5">Component of the proteasome complex.</text>
</comment>
<dbReference type="GO" id="GO:0061133">
    <property type="term" value="F:endopeptidase activator activity"/>
    <property type="evidence" value="ECO:0007669"/>
    <property type="project" value="EnsemblFungi"/>
</dbReference>
<dbReference type="FunFam" id="3.60.20.10:FF:000003">
    <property type="entry name" value="Proteasome subunit beta type-3"/>
    <property type="match status" value="1"/>
</dbReference>
<dbReference type="Pfam" id="PF00227">
    <property type="entry name" value="Proteasome"/>
    <property type="match status" value="1"/>
</dbReference>
<dbReference type="STRING" id="1408657.A0A0W4ZUT3"/>
<evidence type="ECO:0000256" key="2">
    <source>
        <dbReference type="ARBA" id="ARBA00022942"/>
    </source>
</evidence>
<dbReference type="GO" id="GO:0019774">
    <property type="term" value="C:proteasome core complex, beta-subunit complex"/>
    <property type="evidence" value="ECO:0007669"/>
    <property type="project" value="EnsemblFungi"/>
</dbReference>
<dbReference type="PROSITE" id="PS51476">
    <property type="entry name" value="PROTEASOME_BETA_2"/>
    <property type="match status" value="1"/>
</dbReference>
<dbReference type="AlphaFoldDB" id="A0A0W4ZUT3"/>
<dbReference type="RefSeq" id="XP_018230830.1">
    <property type="nucleotide sequence ID" value="XM_018373084.1"/>
</dbReference>
<dbReference type="GO" id="GO:0010499">
    <property type="term" value="P:proteasomal ubiquitin-independent protein catabolic process"/>
    <property type="evidence" value="ECO:0007669"/>
    <property type="project" value="EnsemblFungi"/>
</dbReference>
<dbReference type="PANTHER" id="PTHR32194:SF10">
    <property type="entry name" value="PROTEASOME SUBUNIT BETA TYPE-3"/>
    <property type="match status" value="1"/>
</dbReference>
<dbReference type="GeneID" id="28939339"/>
<comment type="subunit">
    <text evidence="4">The 26S proteasome consists of a 20S proteasome core and two 19S regulatory subunits. The 20S proteasome core is composed of 28 subunits that are arranged in four stacked rings, resulting in a barrel-shaped structure. The two end rings are each formed by seven alpha subunits, and the two central rings are each formed by seven beta subunits. The catalytic chamber with the active sites is on the inside of the barrel.</text>
</comment>
<gene>
    <name evidence="6" type="ORF">T551_00820</name>
</gene>
<reference evidence="7" key="1">
    <citation type="journal article" date="2016" name="Nat. Commun.">
        <title>Genome analysis of three Pneumocystis species reveals adaptation mechanisms to life exclusively in mammalian hosts.</title>
        <authorList>
            <person name="Ma L."/>
            <person name="Chen Z."/>
            <person name="Huang D.W."/>
            <person name="Kutty G."/>
            <person name="Ishihara M."/>
            <person name="Wang H."/>
            <person name="Abouelleil A."/>
            <person name="Bishop L."/>
            <person name="Davey E."/>
            <person name="Deng R."/>
            <person name="Deng X."/>
            <person name="Fan L."/>
            <person name="Fantoni G."/>
            <person name="Fitzgerald M."/>
            <person name="Gogineni E."/>
            <person name="Goldberg J.M."/>
            <person name="Handley G."/>
            <person name="Hu X."/>
            <person name="Huber C."/>
            <person name="Jiao X."/>
            <person name="Jones K."/>
            <person name="Levin J.Z."/>
            <person name="Liu Y."/>
            <person name="Macdonald P."/>
            <person name="Melnikov A."/>
            <person name="Raley C."/>
            <person name="Sassi M."/>
            <person name="Sherman B.T."/>
            <person name="Song X."/>
            <person name="Sykes S."/>
            <person name="Tran B."/>
            <person name="Walsh L."/>
            <person name="Xia Y."/>
            <person name="Yang J."/>
            <person name="Young S."/>
            <person name="Zeng Q."/>
            <person name="Zheng X."/>
            <person name="Stephens R."/>
            <person name="Nusbaum C."/>
            <person name="Birren B.W."/>
            <person name="Azadi P."/>
            <person name="Lempicki R.A."/>
            <person name="Cuomo C.A."/>
            <person name="Kovacs J.A."/>
        </authorList>
    </citation>
    <scope>NUCLEOTIDE SEQUENCE [LARGE SCALE GENOMIC DNA]</scope>
    <source>
        <strain evidence="7">RU7</strain>
    </source>
</reference>
<comment type="subcellular location">
    <subcellularLocation>
        <location evidence="5">Cytoplasm</location>
    </subcellularLocation>
    <subcellularLocation>
        <location evidence="5">Nucleus</location>
    </subcellularLocation>
</comment>
<dbReference type="Gene3D" id="3.60.20.10">
    <property type="entry name" value="Glutamine Phosphoribosylpyrophosphate, subunit 1, domain 1"/>
    <property type="match status" value="1"/>
</dbReference>
<evidence type="ECO:0000256" key="5">
    <source>
        <dbReference type="RuleBase" id="RU004203"/>
    </source>
</evidence>